<evidence type="ECO:0000259" key="2">
    <source>
        <dbReference type="PROSITE" id="PS50937"/>
    </source>
</evidence>
<dbReference type="PROSITE" id="PS50937">
    <property type="entry name" value="HTH_MERR_2"/>
    <property type="match status" value="1"/>
</dbReference>
<gene>
    <name evidence="3" type="ORF">I8J29_32710</name>
</gene>
<dbReference type="Pfam" id="PF13411">
    <property type="entry name" value="MerR_1"/>
    <property type="match status" value="1"/>
</dbReference>
<dbReference type="SUPFAM" id="SSF46955">
    <property type="entry name" value="Putative DNA-binding domain"/>
    <property type="match status" value="1"/>
</dbReference>
<dbReference type="Proteomes" id="UP000670947">
    <property type="component" value="Unassembled WGS sequence"/>
</dbReference>
<dbReference type="PANTHER" id="PTHR30204:SF90">
    <property type="entry name" value="HTH-TYPE TRANSCRIPTIONAL ACTIVATOR MTA"/>
    <property type="match status" value="1"/>
</dbReference>
<comment type="caution">
    <text evidence="3">The sequence shown here is derived from an EMBL/GenBank/DDBJ whole genome shotgun (WGS) entry which is preliminary data.</text>
</comment>
<feature type="domain" description="HTH merR-type" evidence="2">
    <location>
        <begin position="2"/>
        <end position="71"/>
    </location>
</feature>
<organism evidence="3 4">
    <name type="scientific">Paenibacillus artemisiicola</name>
    <dbReference type="NCBI Taxonomy" id="1172618"/>
    <lineage>
        <taxon>Bacteria</taxon>
        <taxon>Bacillati</taxon>
        <taxon>Bacillota</taxon>
        <taxon>Bacilli</taxon>
        <taxon>Bacillales</taxon>
        <taxon>Paenibacillaceae</taxon>
        <taxon>Paenibacillus</taxon>
    </lineage>
</organism>
<accession>A0ABS3WKW2</accession>
<dbReference type="Gene3D" id="1.10.1660.10">
    <property type="match status" value="1"/>
</dbReference>
<protein>
    <submittedName>
        <fullName evidence="3">MerR family transcriptional regulator</fullName>
    </submittedName>
</protein>
<evidence type="ECO:0000313" key="4">
    <source>
        <dbReference type="Proteomes" id="UP000670947"/>
    </source>
</evidence>
<dbReference type="SMART" id="SM00422">
    <property type="entry name" value="HTH_MERR"/>
    <property type="match status" value="1"/>
</dbReference>
<dbReference type="InterPro" id="IPR047057">
    <property type="entry name" value="MerR_fam"/>
</dbReference>
<name>A0ABS3WKW2_9BACL</name>
<proteinExistence type="predicted"/>
<dbReference type="InterPro" id="IPR009061">
    <property type="entry name" value="DNA-bd_dom_put_sf"/>
</dbReference>
<dbReference type="PANTHER" id="PTHR30204">
    <property type="entry name" value="REDOX-CYCLING DRUG-SENSING TRANSCRIPTIONAL ACTIVATOR SOXR"/>
    <property type="match status" value="1"/>
</dbReference>
<keyword evidence="1" id="KW-0238">DNA-binding</keyword>
<evidence type="ECO:0000256" key="1">
    <source>
        <dbReference type="ARBA" id="ARBA00023125"/>
    </source>
</evidence>
<dbReference type="RefSeq" id="WP_208851451.1">
    <property type="nucleotide sequence ID" value="NZ_JAGGDJ010000086.1"/>
</dbReference>
<keyword evidence="4" id="KW-1185">Reference proteome</keyword>
<sequence length="248" mass="28281">MKHTVKELSELSGATIKTLHHYHKIGLLLPGEISEAGYRYYGRRELERLQRILFYKELDFPLERIRTLMDGEQDPREALGGQKRLLQERRKRLDAVIGTLTKTLESMEKGEAMQVSEMFEGLKSEAEWREALDEQRTYLKDAYGVDILETAPDAAEMNEQAREAMLFMNGMADALRDGAMHTDMRVRELIGGHLEFLNARGHAITPESFAAQTAFFLQDGFHLRMLEEQQTGLAYYLQAAAAAYAAGY</sequence>
<evidence type="ECO:0000313" key="3">
    <source>
        <dbReference type="EMBL" id="MBO7748935.1"/>
    </source>
</evidence>
<reference evidence="3 4" key="1">
    <citation type="submission" date="2021-03" db="EMBL/GenBank/DDBJ databases">
        <title>Paenibacillus artemisicola MWE-103 whole genome sequence.</title>
        <authorList>
            <person name="Ham Y.J."/>
        </authorList>
    </citation>
    <scope>NUCLEOTIDE SEQUENCE [LARGE SCALE GENOMIC DNA]</scope>
    <source>
        <strain evidence="3 4">MWE-103</strain>
    </source>
</reference>
<dbReference type="EMBL" id="JAGGDJ010000086">
    <property type="protein sequence ID" value="MBO7748935.1"/>
    <property type="molecule type" value="Genomic_DNA"/>
</dbReference>
<dbReference type="InterPro" id="IPR000551">
    <property type="entry name" value="MerR-type_HTH_dom"/>
</dbReference>
<dbReference type="CDD" id="cd01106">
    <property type="entry name" value="HTH_TipAL-Mta"/>
    <property type="match status" value="1"/>
</dbReference>